<dbReference type="HAMAP" id="MF_03154">
    <property type="entry name" value="Salvage_MtnD_euk"/>
    <property type="match status" value="1"/>
</dbReference>
<comment type="catalytic activity">
    <reaction evidence="11">
        <text>1,2-dihydroxy-5-(methylsulfanyl)pent-1-en-3-one + O2 = 3-(methylsulfanyl)propanoate + CO + formate + 2 H(+)</text>
        <dbReference type="Rhea" id="RHEA:14161"/>
        <dbReference type="ChEBI" id="CHEBI:15378"/>
        <dbReference type="ChEBI" id="CHEBI:15379"/>
        <dbReference type="ChEBI" id="CHEBI:15740"/>
        <dbReference type="ChEBI" id="CHEBI:17245"/>
        <dbReference type="ChEBI" id="CHEBI:49016"/>
        <dbReference type="ChEBI" id="CHEBI:49252"/>
        <dbReference type="EC" id="1.13.11.53"/>
    </reaction>
</comment>
<feature type="binding site" evidence="11">
    <location>
        <position position="230"/>
    </location>
    <ligand>
        <name>Fe(2+)</name>
        <dbReference type="ChEBI" id="CHEBI:29033"/>
        <note>for iron-dependent acireductone dioxygenase activity</note>
    </ligand>
</feature>
<dbReference type="InterPro" id="IPR011051">
    <property type="entry name" value="RmlC_Cupin_sf"/>
</dbReference>
<keyword evidence="11" id="KW-0472">Membrane</keyword>
<dbReference type="SUPFAM" id="SSF51182">
    <property type="entry name" value="RmlC-like cupins"/>
    <property type="match status" value="1"/>
</dbReference>
<evidence type="ECO:0000256" key="10">
    <source>
        <dbReference type="ARBA" id="ARBA00023242"/>
    </source>
</evidence>
<evidence type="ECO:0000256" key="8">
    <source>
        <dbReference type="ARBA" id="ARBA00023004"/>
    </source>
</evidence>
<name>A0ABM5BA63_VULVU</name>
<keyword evidence="4 11" id="KW-0028">Amino-acid biosynthesis</keyword>
<evidence type="ECO:0000256" key="5">
    <source>
        <dbReference type="ARBA" id="ARBA00022723"/>
    </source>
</evidence>
<proteinExistence type="inferred from homology"/>
<keyword evidence="3 11" id="KW-0533">Nickel</keyword>
<keyword evidence="6 11" id="KW-0223">Dioxygenase</keyword>
<evidence type="ECO:0000256" key="11">
    <source>
        <dbReference type="HAMAP-Rule" id="MF_03154"/>
    </source>
</evidence>
<dbReference type="Pfam" id="PF03079">
    <property type="entry name" value="ARD"/>
    <property type="match status" value="1"/>
</dbReference>
<feature type="binding site" evidence="11">
    <location>
        <position position="269"/>
    </location>
    <ligand>
        <name>Ni(2+)</name>
        <dbReference type="ChEBI" id="CHEBI:49786"/>
        <note>for nickel-dependent acireductone dioxygenase activity</note>
    </ligand>
</feature>
<protein>
    <recommendedName>
        <fullName evidence="11">Acireductone dioxygenase</fullName>
    </recommendedName>
    <alternativeName>
        <fullName evidence="11">Acireductone dioxygenase (Fe(2+)-requiring)</fullName>
    </alternativeName>
    <alternativeName>
        <fullName evidence="11">Acireductone dioxygenase (Ni(2+)-requiring)</fullName>
    </alternativeName>
    <alternativeName>
        <fullName evidence="11">Membrane-type 1 matrix metalloproteinase cytoplasmic tail-binding protein 1</fullName>
        <shortName evidence="11">ARD</shortName>
        <shortName evidence="11">ARD'</shortName>
        <shortName evidence="11">Fe-ARD</shortName>
        <shortName evidence="11">MTCBP-1</shortName>
        <shortName evidence="11">Ni-ARD</shortName>
        <ecNumber evidence="11">1.13.11.53</ecNumber>
        <ecNumber evidence="11">1.13.11.54</ecNumber>
    </alternativeName>
</protein>
<comment type="catalytic activity">
    <reaction evidence="1 11">
        <text>1,2-dihydroxy-5-(methylsulfanyl)pent-1-en-3-one + O2 = 4-methylsulfanyl-2-oxobutanoate + formate + 2 H(+)</text>
        <dbReference type="Rhea" id="RHEA:24504"/>
        <dbReference type="ChEBI" id="CHEBI:15378"/>
        <dbReference type="ChEBI" id="CHEBI:15379"/>
        <dbReference type="ChEBI" id="CHEBI:15740"/>
        <dbReference type="ChEBI" id="CHEBI:16723"/>
        <dbReference type="ChEBI" id="CHEBI:49252"/>
        <dbReference type="EC" id="1.13.11.54"/>
    </reaction>
</comment>
<evidence type="ECO:0000256" key="2">
    <source>
        <dbReference type="ARBA" id="ARBA00022490"/>
    </source>
</evidence>
<organism evidence="13 14">
    <name type="scientific">Vulpes vulpes</name>
    <name type="common">Red fox</name>
    <dbReference type="NCBI Taxonomy" id="9627"/>
    <lineage>
        <taxon>Eukaryota</taxon>
        <taxon>Metazoa</taxon>
        <taxon>Chordata</taxon>
        <taxon>Craniata</taxon>
        <taxon>Vertebrata</taxon>
        <taxon>Euteleostomi</taxon>
        <taxon>Mammalia</taxon>
        <taxon>Eutheria</taxon>
        <taxon>Laurasiatheria</taxon>
        <taxon>Carnivora</taxon>
        <taxon>Caniformia</taxon>
        <taxon>Canidae</taxon>
        <taxon>Vulpes</taxon>
    </lineage>
</organism>
<keyword evidence="9 11" id="KW-0486">Methionine biosynthesis</keyword>
<dbReference type="CDD" id="cd02232">
    <property type="entry name" value="cupin_ARD"/>
    <property type="match status" value="1"/>
</dbReference>
<feature type="binding site" evidence="11">
    <location>
        <position position="230"/>
    </location>
    <ligand>
        <name>Ni(2+)</name>
        <dbReference type="ChEBI" id="CHEBI:49786"/>
        <note>for nickel-dependent acireductone dioxygenase activity</note>
    </ligand>
</feature>
<keyword evidence="13" id="KW-1185">Reference proteome</keyword>
<keyword evidence="2 11" id="KW-0963">Cytoplasm</keyword>
<reference evidence="14" key="1">
    <citation type="submission" date="2025-08" db="UniProtKB">
        <authorList>
            <consortium name="RefSeq"/>
        </authorList>
    </citation>
    <scope>IDENTIFICATION</scope>
    <source>
        <tissue evidence="14">Cell line</tissue>
    </source>
</reference>
<keyword evidence="7 11" id="KW-0560">Oxidoreductase</keyword>
<feature type="compositionally biased region" description="Pro residues" evidence="12">
    <location>
        <begin position="110"/>
        <end position="119"/>
    </location>
</feature>
<feature type="binding site" evidence="11">
    <location>
        <position position="226"/>
    </location>
    <ligand>
        <name>Ni(2+)</name>
        <dbReference type="ChEBI" id="CHEBI:49786"/>
        <note>for nickel-dependent acireductone dioxygenase activity</note>
    </ligand>
</feature>
<comment type="function">
    <text evidence="11">Catalyzes 2 different reactions between oxygen and the acireductone 1,2-dihydroxy-3-keto-5-methylthiopentene (DHK-MTPene) depending upon the metal bound in the active site. Fe-containing acireductone dioxygenase (Fe-ARD) produces formate and 2-keto-4-methylthiobutyrate (KMTB), the alpha-ketoacid precursor of methionine in the methionine recycle pathway. Ni-containing acireductone dioxygenase (Ni-ARD) produces methylthiopropionate, carbon monoxide and formate, and does not lie on the methionine recycle pathway. Also down-regulates cell migration mediated by MMP14.</text>
</comment>
<evidence type="ECO:0000313" key="14">
    <source>
        <dbReference type="RefSeq" id="XP_072623919.1"/>
    </source>
</evidence>
<comment type="similarity">
    <text evidence="11">Belongs to the acireductone dioxygenase (ARD) family.</text>
</comment>
<comment type="cofactor">
    <cofactor evidence="11">
        <name>Fe(2+)</name>
        <dbReference type="ChEBI" id="CHEBI:29033"/>
    </cofactor>
    <cofactor evidence="11">
        <name>Ni(2+)</name>
        <dbReference type="ChEBI" id="CHEBI:49786"/>
    </cofactor>
    <text evidence="11">Binds either 1 Fe or Ni cation per monomer. Iron-binding promotes an acireductone dioxygenase reaction producing 2-keto-4-methylthiobutyrate, while nickel-binding promotes an acireductone dioxygenase reaction producing 3-(methylsulfanyl)propanoate.</text>
</comment>
<gene>
    <name evidence="11 14" type="primary">ADI1</name>
    <name evidence="11" type="synonym">MTCBP1</name>
</gene>
<accession>A0ABM5BA63</accession>
<feature type="compositionally biased region" description="Low complexity" evidence="12">
    <location>
        <begin position="21"/>
        <end position="37"/>
    </location>
</feature>
<evidence type="ECO:0000256" key="4">
    <source>
        <dbReference type="ARBA" id="ARBA00022605"/>
    </source>
</evidence>
<feature type="compositionally biased region" description="Gly residues" evidence="12">
    <location>
        <begin position="69"/>
        <end position="82"/>
    </location>
</feature>
<feature type="binding site" evidence="11">
    <location>
        <position position="226"/>
    </location>
    <ligand>
        <name>Fe(2+)</name>
        <dbReference type="ChEBI" id="CHEBI:29033"/>
        <note>for iron-dependent acireductone dioxygenase activity</note>
    </ligand>
</feature>
<feature type="binding site" evidence="11">
    <location>
        <position position="224"/>
    </location>
    <ligand>
        <name>Fe(2+)</name>
        <dbReference type="ChEBI" id="CHEBI:29033"/>
        <note>for iron-dependent acireductone dioxygenase activity</note>
    </ligand>
</feature>
<evidence type="ECO:0000256" key="12">
    <source>
        <dbReference type="SAM" id="MobiDB-lite"/>
    </source>
</evidence>
<comment type="subunit">
    <text evidence="11">Monomer. Interacts with MMP14.</text>
</comment>
<keyword evidence="11" id="KW-1003">Cell membrane</keyword>
<dbReference type="RefSeq" id="XP_072623919.1">
    <property type="nucleotide sequence ID" value="XM_072767818.1"/>
</dbReference>
<dbReference type="Proteomes" id="UP001652641">
    <property type="component" value="Chromosome 8"/>
</dbReference>
<evidence type="ECO:0000256" key="7">
    <source>
        <dbReference type="ARBA" id="ARBA00023002"/>
    </source>
</evidence>
<feature type="binding site" evidence="11">
    <location>
        <position position="224"/>
    </location>
    <ligand>
        <name>Ni(2+)</name>
        <dbReference type="ChEBI" id="CHEBI:49786"/>
        <note>for nickel-dependent acireductone dioxygenase activity</note>
    </ligand>
</feature>
<dbReference type="PANTHER" id="PTHR23418">
    <property type="entry name" value="ACIREDUCTONE DIOXYGENASE"/>
    <property type="match status" value="1"/>
</dbReference>
<dbReference type="InterPro" id="IPR004313">
    <property type="entry name" value="ARD"/>
</dbReference>
<dbReference type="Gene3D" id="2.60.120.10">
    <property type="entry name" value="Jelly Rolls"/>
    <property type="match status" value="1"/>
</dbReference>
<feature type="region of interest" description="Disordered" evidence="12">
    <location>
        <begin position="1"/>
        <end position="150"/>
    </location>
</feature>
<evidence type="ECO:0000256" key="3">
    <source>
        <dbReference type="ARBA" id="ARBA00022596"/>
    </source>
</evidence>
<evidence type="ECO:0000256" key="1">
    <source>
        <dbReference type="ARBA" id="ARBA00000428"/>
    </source>
</evidence>
<keyword evidence="10 11" id="KW-0539">Nucleus</keyword>
<dbReference type="EC" id="1.13.11.53" evidence="11"/>
<dbReference type="EC" id="1.13.11.54" evidence="11"/>
<dbReference type="InterPro" id="IPR014710">
    <property type="entry name" value="RmlC-like_jellyroll"/>
</dbReference>
<evidence type="ECO:0000256" key="6">
    <source>
        <dbReference type="ARBA" id="ARBA00022964"/>
    </source>
</evidence>
<dbReference type="PANTHER" id="PTHR23418:SF0">
    <property type="entry name" value="ACIREDUCTONE DIOXYGENASE"/>
    <property type="match status" value="1"/>
</dbReference>
<keyword evidence="5 11" id="KW-0479">Metal-binding</keyword>
<sequence length="315" mass="34606">MLNRSVGGCGRPARRAHAQCGRRVVGVRGSRPPGRLRMLSAGPTPQVVSERGPAGGGARGARGACAGRAGSGVPGGRAGGRPWGPPGSPCGCALGRGLRRPPRDRAPLIPRAPAPPPPGCALCAGPQGTSRSGAGPAGSRHQPRPGGVRCHRQSLHQRNWLDADKHENDPELEKIRKERNYSWMDIITISKDKLPNYEEKARLARWCLRAACACPQLRMFYEEHLHVDEEIRYILDGSGYFDVRDKDDKWIRIFMEKGDMITLPAGIYHRFTLDEKNYVKAMRLFVGQPVWTAYGRPADHLDARGQYVRFLAQTA</sequence>
<dbReference type="GeneID" id="112927748"/>
<dbReference type="InterPro" id="IPR027496">
    <property type="entry name" value="ARD_euk"/>
</dbReference>
<comment type="subcellular location">
    <subcellularLocation>
        <location evidence="11">Cytoplasm</location>
    </subcellularLocation>
    <subcellularLocation>
        <location evidence="11">Nucleus</location>
    </subcellularLocation>
    <subcellularLocation>
        <location evidence="11">Cell membrane</location>
        <topology evidence="11">Peripheral membrane protein</topology>
        <orientation evidence="11">Cytoplasmic side</orientation>
    </subcellularLocation>
    <text evidence="11">Localizes to the plasma membrane when complexed to MMP14.</text>
</comment>
<keyword evidence="8 11" id="KW-0408">Iron</keyword>
<evidence type="ECO:0000256" key="9">
    <source>
        <dbReference type="ARBA" id="ARBA00023167"/>
    </source>
</evidence>
<dbReference type="GO" id="GO:0051213">
    <property type="term" value="F:dioxygenase activity"/>
    <property type="evidence" value="ECO:0007669"/>
    <property type="project" value="UniProtKB-KW"/>
</dbReference>
<evidence type="ECO:0000313" key="13">
    <source>
        <dbReference type="Proteomes" id="UP001652641"/>
    </source>
</evidence>
<comment type="pathway">
    <text evidence="11">Amino-acid biosynthesis; L-methionine biosynthesis via salvage pathway; L-methionine from S-methyl-5-thio-alpha-D-ribose 1-phosphate: step 5/6.</text>
</comment>
<feature type="binding site" evidence="11">
    <location>
        <position position="269"/>
    </location>
    <ligand>
        <name>Fe(2+)</name>
        <dbReference type="ChEBI" id="CHEBI:29033"/>
        <note>for iron-dependent acireductone dioxygenase activity</note>
    </ligand>
</feature>